<evidence type="ECO:0000256" key="2">
    <source>
        <dbReference type="ARBA" id="ARBA00022475"/>
    </source>
</evidence>
<feature type="transmembrane region" description="Helical" evidence="6">
    <location>
        <begin position="42"/>
        <end position="68"/>
    </location>
</feature>
<evidence type="ECO:0000256" key="5">
    <source>
        <dbReference type="ARBA" id="ARBA00023136"/>
    </source>
</evidence>
<proteinExistence type="predicted"/>
<evidence type="ECO:0000313" key="8">
    <source>
        <dbReference type="EMBL" id="MBC3921031.1"/>
    </source>
</evidence>
<evidence type="ECO:0000256" key="7">
    <source>
        <dbReference type="SAM" id="SignalP"/>
    </source>
</evidence>
<dbReference type="PANTHER" id="PTHR30086:SF20">
    <property type="entry name" value="ARGININE EXPORTER PROTEIN ARGO-RELATED"/>
    <property type="match status" value="1"/>
</dbReference>
<dbReference type="PIRSF" id="PIRSF006324">
    <property type="entry name" value="LeuE"/>
    <property type="match status" value="1"/>
</dbReference>
<sequence>MISLSTLATFSLAVLFLLCSPGPNMAFVMTCGVQYGVRGGVAAALGIGAADIVLTVLTASGITAVITAWPPSFDLLRYAGALYLLWLAYKALRRPAMVMQASVAAFSLRTVFVQSSLNSLFNPKAWLFFMVFLPQFVDTQNGMVVQQLLLLGLVLTLISSLFHALLGSFGHVMRGVLVRHAYAARLQAWLLATVLVTLALRLMLMTR</sequence>
<keyword evidence="7" id="KW-0732">Signal</keyword>
<keyword evidence="4 6" id="KW-1133">Transmembrane helix</keyword>
<protein>
    <submittedName>
        <fullName evidence="8">LysE family translocator</fullName>
    </submittedName>
</protein>
<feature type="chain" id="PRO_5046461939" evidence="7">
    <location>
        <begin position="27"/>
        <end position="207"/>
    </location>
</feature>
<dbReference type="Pfam" id="PF01810">
    <property type="entry name" value="LysE"/>
    <property type="match status" value="1"/>
</dbReference>
<dbReference type="RefSeq" id="WP_186950865.1">
    <property type="nucleotide sequence ID" value="NZ_JACOGF010000023.1"/>
</dbReference>
<evidence type="ECO:0000313" key="9">
    <source>
        <dbReference type="Proteomes" id="UP000650424"/>
    </source>
</evidence>
<keyword evidence="3 6" id="KW-0812">Transmembrane</keyword>
<reference evidence="8 9" key="1">
    <citation type="submission" date="2020-08" db="EMBL/GenBank/DDBJ databases">
        <title>Novel species isolated from subtropical streams in China.</title>
        <authorList>
            <person name="Lu H."/>
        </authorList>
    </citation>
    <scope>NUCLEOTIDE SEQUENCE [LARGE SCALE GENOMIC DNA]</scope>
    <source>
        <strain evidence="8 9">CY18W</strain>
    </source>
</reference>
<evidence type="ECO:0000256" key="4">
    <source>
        <dbReference type="ARBA" id="ARBA00022989"/>
    </source>
</evidence>
<evidence type="ECO:0000256" key="6">
    <source>
        <dbReference type="SAM" id="Phobius"/>
    </source>
</evidence>
<feature type="transmembrane region" description="Helical" evidence="6">
    <location>
        <begin position="75"/>
        <end position="92"/>
    </location>
</feature>
<feature type="transmembrane region" description="Helical" evidence="6">
    <location>
        <begin position="112"/>
        <end position="136"/>
    </location>
</feature>
<accession>A0ABR6ZYS3</accession>
<organism evidence="8 9">
    <name type="scientific">Undibacterium hunanense</name>
    <dbReference type="NCBI Taxonomy" id="2762292"/>
    <lineage>
        <taxon>Bacteria</taxon>
        <taxon>Pseudomonadati</taxon>
        <taxon>Pseudomonadota</taxon>
        <taxon>Betaproteobacteria</taxon>
        <taxon>Burkholderiales</taxon>
        <taxon>Oxalobacteraceae</taxon>
        <taxon>Undibacterium</taxon>
    </lineage>
</organism>
<dbReference type="Proteomes" id="UP000650424">
    <property type="component" value="Unassembled WGS sequence"/>
</dbReference>
<dbReference type="PANTHER" id="PTHR30086">
    <property type="entry name" value="ARGININE EXPORTER PROTEIN ARGO"/>
    <property type="match status" value="1"/>
</dbReference>
<name>A0ABR6ZYS3_9BURK</name>
<comment type="caution">
    <text evidence="8">The sequence shown here is derived from an EMBL/GenBank/DDBJ whole genome shotgun (WGS) entry which is preliminary data.</text>
</comment>
<keyword evidence="9" id="KW-1185">Reference proteome</keyword>
<gene>
    <name evidence="8" type="ORF">H8L32_26445</name>
</gene>
<dbReference type="InterPro" id="IPR001123">
    <property type="entry name" value="LeuE-type"/>
</dbReference>
<feature type="signal peptide" evidence="7">
    <location>
        <begin position="1"/>
        <end position="26"/>
    </location>
</feature>
<feature type="transmembrane region" description="Helical" evidence="6">
    <location>
        <begin position="186"/>
        <end position="204"/>
    </location>
</feature>
<evidence type="ECO:0000256" key="1">
    <source>
        <dbReference type="ARBA" id="ARBA00004651"/>
    </source>
</evidence>
<evidence type="ECO:0000256" key="3">
    <source>
        <dbReference type="ARBA" id="ARBA00022692"/>
    </source>
</evidence>
<keyword evidence="2" id="KW-1003">Cell membrane</keyword>
<keyword evidence="5 6" id="KW-0472">Membrane</keyword>
<feature type="transmembrane region" description="Helical" evidence="6">
    <location>
        <begin position="148"/>
        <end position="166"/>
    </location>
</feature>
<dbReference type="EMBL" id="JACOGF010000023">
    <property type="protein sequence ID" value="MBC3921031.1"/>
    <property type="molecule type" value="Genomic_DNA"/>
</dbReference>
<comment type="subcellular location">
    <subcellularLocation>
        <location evidence="1">Cell membrane</location>
        <topology evidence="1">Multi-pass membrane protein</topology>
    </subcellularLocation>
</comment>